<sequence length="138" mass="15851">MDKNNQSYNKEEICKDFQNHVSKFLVRHKSILDIMSKMEEYNARINRAVVKSVTSCGCISINGKKQYFDASSYEDLANVVNSHLEGKLCEVCKENLELEIGNYLFYLGGICNTLDLDLVDIMCKEFERNETLGVYSLK</sequence>
<dbReference type="AlphaFoldDB" id="A0A926INF3"/>
<accession>A0A926INF3</accession>
<name>A0A926INF3_9FIRM</name>
<dbReference type="RefSeq" id="WP_249324473.1">
    <property type="nucleotide sequence ID" value="NZ_JACRTK010000004.1"/>
</dbReference>
<protein>
    <submittedName>
        <fullName evidence="1">DUF1573 domain-containing protein</fullName>
    </submittedName>
</protein>
<dbReference type="Proteomes" id="UP000601522">
    <property type="component" value="Unassembled WGS sequence"/>
</dbReference>
<comment type="caution">
    <text evidence="1">The sequence shown here is derived from an EMBL/GenBank/DDBJ whole genome shotgun (WGS) entry which is preliminary data.</text>
</comment>
<proteinExistence type="predicted"/>
<reference evidence="1 2" key="1">
    <citation type="submission" date="2020-08" db="EMBL/GenBank/DDBJ databases">
        <title>Genome public.</title>
        <authorList>
            <person name="Liu C."/>
            <person name="Sun Q."/>
        </authorList>
    </citation>
    <scope>NUCLEOTIDE SEQUENCE [LARGE SCALE GENOMIC DNA]</scope>
    <source>
        <strain evidence="1 2">NSJ-26</strain>
    </source>
</reference>
<organism evidence="1 2">
    <name type="scientific">Wansuia hejianensis</name>
    <dbReference type="NCBI Taxonomy" id="2763667"/>
    <lineage>
        <taxon>Bacteria</taxon>
        <taxon>Bacillati</taxon>
        <taxon>Bacillota</taxon>
        <taxon>Clostridia</taxon>
        <taxon>Lachnospirales</taxon>
        <taxon>Lachnospiraceae</taxon>
        <taxon>Wansuia</taxon>
    </lineage>
</organism>
<keyword evidence="2" id="KW-1185">Reference proteome</keyword>
<evidence type="ECO:0000313" key="2">
    <source>
        <dbReference type="Proteomes" id="UP000601522"/>
    </source>
</evidence>
<dbReference type="EMBL" id="JACRTK010000004">
    <property type="protein sequence ID" value="MBC8591616.1"/>
    <property type="molecule type" value="Genomic_DNA"/>
</dbReference>
<evidence type="ECO:0000313" key="1">
    <source>
        <dbReference type="EMBL" id="MBC8591616.1"/>
    </source>
</evidence>
<gene>
    <name evidence="1" type="ORF">H8689_10885</name>
</gene>